<dbReference type="InterPro" id="IPR036291">
    <property type="entry name" value="NAD(P)-bd_dom_sf"/>
</dbReference>
<protein>
    <recommendedName>
        <fullName evidence="3">procollagen-lysine 5-dioxygenase</fullName>
        <ecNumber evidence="3">1.14.11.4</ecNumber>
    </recommendedName>
</protein>
<dbReference type="Pfam" id="PF00501">
    <property type="entry name" value="AMP-binding"/>
    <property type="match status" value="1"/>
</dbReference>
<dbReference type="EMBL" id="CAJNOR010002321">
    <property type="protein sequence ID" value="CAF1277707.1"/>
    <property type="molecule type" value="Genomic_DNA"/>
</dbReference>
<dbReference type="EC" id="1.14.11.4" evidence="3"/>
<proteinExistence type="predicted"/>
<evidence type="ECO:0000256" key="2">
    <source>
        <dbReference type="ARBA" id="ARBA00004240"/>
    </source>
</evidence>
<dbReference type="EMBL" id="CAJNOJ010000029">
    <property type="protein sequence ID" value="CAF0882365.1"/>
    <property type="molecule type" value="Genomic_DNA"/>
</dbReference>
<dbReference type="InterPro" id="IPR006162">
    <property type="entry name" value="Ppantetheine_attach_site"/>
</dbReference>
<dbReference type="Pfam" id="PF03171">
    <property type="entry name" value="2OG-FeII_Oxy"/>
    <property type="match status" value="1"/>
</dbReference>
<reference evidence="17" key="1">
    <citation type="submission" date="2021-02" db="EMBL/GenBank/DDBJ databases">
        <authorList>
            <person name="Nowell W R."/>
        </authorList>
    </citation>
    <scope>NUCLEOTIDE SEQUENCE</scope>
</reference>
<evidence type="ECO:0000313" key="17">
    <source>
        <dbReference type="EMBL" id="CAF1277707.1"/>
    </source>
</evidence>
<dbReference type="PROSITE" id="PS51471">
    <property type="entry name" value="FE2OG_OXY"/>
    <property type="match status" value="1"/>
</dbReference>
<evidence type="ECO:0000256" key="5">
    <source>
        <dbReference type="ARBA" id="ARBA00022729"/>
    </source>
</evidence>
<keyword evidence="12" id="KW-0325">Glycoprotein</keyword>
<evidence type="ECO:0000256" key="8">
    <source>
        <dbReference type="ARBA" id="ARBA00022964"/>
    </source>
</evidence>
<evidence type="ECO:0000256" key="11">
    <source>
        <dbReference type="ARBA" id="ARBA00023157"/>
    </source>
</evidence>
<keyword evidence="10" id="KW-0408">Iron</keyword>
<keyword evidence="18" id="KW-1185">Reference proteome</keyword>
<dbReference type="GO" id="GO:0008475">
    <property type="term" value="F:procollagen-lysine 5-dioxygenase activity"/>
    <property type="evidence" value="ECO:0007669"/>
    <property type="project" value="UniProtKB-EC"/>
</dbReference>
<dbReference type="Pfam" id="PF25342">
    <property type="entry name" value="GT_PLOD"/>
    <property type="match status" value="1"/>
</dbReference>
<keyword evidence="11" id="KW-1015">Disulfide bond</keyword>
<dbReference type="Proteomes" id="UP000663852">
    <property type="component" value="Unassembled WGS sequence"/>
</dbReference>
<feature type="chain" id="PRO_5035686162" description="procollagen-lysine 5-dioxygenase" evidence="14">
    <location>
        <begin position="17"/>
        <end position="2209"/>
    </location>
</feature>
<dbReference type="InterPro" id="IPR050757">
    <property type="entry name" value="Collagen_mod_GT25"/>
</dbReference>
<evidence type="ECO:0000256" key="9">
    <source>
        <dbReference type="ARBA" id="ARBA00023002"/>
    </source>
</evidence>
<sequence length="2209" mass="253011">MYRLLIFIVLISFASSAQTINKDDLLVIAIATNQTDNYHRFIRSLNIYGYKYEIYDSSGNDGEIQPVKILRENLLRYKNDKNKILLYTEAYNVIFNQGPDFVLDKFQAFQPARIVFGAEDKCWPDEKLQFDYPLVDKHEKRFLNSGGFMGYASDIYEMISNEDDIKDQQLFFTRIFLDETTRNKWSIVLDTRADIFMNLDGAIDEIELPANNDEIYVHNTWTDSVPTVIQGFGSGKKSLNYLSNYIARTWSSTNGCLQNKEQQYDITENKDLVSWPMVYVGLFIEYPTPFLREYFEKIMKITYPKQRMGILIHNQVEYHKNITEQHFEKFKKDEYKFVKYLNVSVDMTEGEARQQLIRECQKDKCDYVFALDSIAHIDHPDTLIELIIRNRTIVAPMLLRPGQTWSNFWGDFSDEGFYQRSPDYMDFVNYKKMGLFNVPHIAHAYLINGTFLQRFTPSYIEEKVDPDVKFCQSVRDAGYFMYIDNDMNYGHLIDPENFNISLTQPEIYEIFNNVKDWKARYLHPDYHQSLEPNAIIAQPCPDVYWFPFLSEEFTKSLVNIMETYNKWSGASHDDARLAGGYENVPTDDIHMTQVDFQEHWLFILRDIVQPIQQKVFTGYFSDPPKAVLNFVVRYMPERQRSLRPHHDASTYTINLALNDAGKDFEGGGCRFVRQNCSVLGTRRGWALMQPGRLTHLHEGLPVTKGSNIGFTDALTLEEYEDDVELIKLNFDSTRPCRFFSDDRRPKVEKGLANCSWYEENACCRRTEVASVFESMYTLHKGSLLCQNMMNYLMCFFCAPDQYLWYIRKRVKICKTFCDELYTNCKGAEFNGNIIDVVYKSGLHFCEANNFNVVTSDCFTFDETVFSSATALFQKMSTDMYCSSTFNGQRIFNPSSSNSQTDDGQLTFSLCFTPTKEYPSVFGGALYGSDVSIIHGSYDGTNHKGSMTEMINGIPTYFYHYKLWEERTNGKSHLRGTWKSLVDSNLFGEFAMVQENDSTSRLISGIWVGQSDPDDELRDFLLPINPIRWCMTLYQSDEQAWRLFGSGYFNDSADIPNQPLLFFTLNGHGTLDDMKILKKYVGTEYFVEYRGKFNENFQFQGRWSNPLAGSYGSFVAERYQLNPSITYKLDICICEVCGNVIYPGDTRWCCFQCHFSTCFGCHLNSLAQSHPHSLHIDILPCQKLAIGKTSKELIEQSFQLFQSSPLLIYKDQQTDQFVRLTYGEMASKCVQLGKYWKEFLGNPDDNSRPKILLICSTSPAYVCCLLTGLLSQAVVVPINGSLHTDAIQNTLSKIQPSFIVIDEEFQEKIYPLLTSEQQKSLMIIYKTEDRFQAKVNESNFVSLTRALELGEKSSIDTTPSCQLSSKTVSAILSTSGSTGYPKGAIFTEDLLVPNDNFTLISPFIRIDYQPFDPVLLLSLISTIRYGSSRGLTNLANMWADIKLIKPTSLGLTPSLWNIIYKDYLSKCNGKDKEEVIKQMREDLGGRVHVGTTGGGAISATVLAFVRNKLKIDLVNMYGCRECGNISKNGVIYPGVSVKLLPVKDMPEFDGIHQGEICIHSPKMIQGYWGIDHHSSFIEIDGKTYYRTGDVGHLEGDSIKLLDRSGTMIKNNMGEWISPVHIENILEQLAEISTSFILGHSKYSYLIAIVCPSQSGSTLNDIDMLQLIRFHAVHCGLTGPEIPQAVFIERNLTWNEQNGLMKEKKCRHALLQYYSHLKTQIFHEELTNQTNENEQLTDEFIKILEGVLNRSLKGQINGENTMIEIGADSLAINLLCKIFNDQGISLTPTIVYNHQLNHLNQILTKKHVISDQVVQDINWNQQCRLPPHFKTLITNLKASSKKNIFVTGAVGFLGPLLIAEIVQQTNDDVMIYCLIRATDDQHAKQRLQDDLSKCQRLNSMKWDRVHCLAGDIAKENLGLSIDLYTKLIDEIGFIYHNASYVHLEMPYKALKHANVQGTLNILEFALKCHGKLIYTSSVAALPRSSDSKEDSDGWVQLSSQEINEKDGYGQTKVVVEGLLKRASDLGANITVIRPCSISADRTSGFTNLNDFINILLRVQIELKTIVENANMKLHFVPVDYCAKVIVALALCSNSQGKCFNLYGNALDIGRIYRILFEKLSQMNIKKIKQSQWKDFITNNLSENSRFRSIRDRIASIRFIQNEEEQANVGVPIERTKLFLQEQCHLPWFHVSEQDFHKSIDYMIEQNYFSST</sequence>
<evidence type="ECO:0000313" key="18">
    <source>
        <dbReference type="Proteomes" id="UP000663828"/>
    </source>
</evidence>
<evidence type="ECO:0000256" key="3">
    <source>
        <dbReference type="ARBA" id="ARBA00012264"/>
    </source>
</evidence>
<keyword evidence="5 14" id="KW-0732">Signal</keyword>
<dbReference type="InterPro" id="IPR006620">
    <property type="entry name" value="Pro_4_hyd_alph"/>
</dbReference>
<evidence type="ECO:0000256" key="7">
    <source>
        <dbReference type="ARBA" id="ARBA00022896"/>
    </source>
</evidence>
<evidence type="ECO:0000256" key="6">
    <source>
        <dbReference type="ARBA" id="ARBA00022824"/>
    </source>
</evidence>
<dbReference type="PANTHER" id="PTHR10730">
    <property type="entry name" value="PROCOLLAGEN-LYSINE,2-OXOGLUTARATE 5-DIOXYGENASE/GLYCOSYLTRANSFERASE 25 FAMILY MEMBER"/>
    <property type="match status" value="1"/>
</dbReference>
<dbReference type="Pfam" id="PF07993">
    <property type="entry name" value="NAD_binding_4"/>
    <property type="match status" value="1"/>
</dbReference>
<evidence type="ECO:0000313" key="16">
    <source>
        <dbReference type="EMBL" id="CAF0882365.1"/>
    </source>
</evidence>
<dbReference type="InterPro" id="IPR057589">
    <property type="entry name" value="GT_PLOD"/>
</dbReference>
<feature type="domain" description="Fe2OG dioxygenase" evidence="15">
    <location>
        <begin position="623"/>
        <end position="718"/>
    </location>
</feature>
<dbReference type="SUPFAM" id="SSF53448">
    <property type="entry name" value="Nucleotide-diphospho-sugar transferases"/>
    <property type="match status" value="1"/>
</dbReference>
<dbReference type="InterPro" id="IPR044861">
    <property type="entry name" value="IPNS-like_FE2OG_OXY"/>
</dbReference>
<dbReference type="PROSITE" id="PS00012">
    <property type="entry name" value="PHOSPHOPANTETHEINE"/>
    <property type="match status" value="1"/>
</dbReference>
<dbReference type="SUPFAM" id="SSF56801">
    <property type="entry name" value="Acetyl-CoA synthetase-like"/>
    <property type="match status" value="1"/>
</dbReference>
<comment type="caution">
    <text evidence="17">The sequence shown here is derived from an EMBL/GenBank/DDBJ whole genome shotgun (WGS) entry which is preliminary data.</text>
</comment>
<organism evidence="17 18">
    <name type="scientific">Adineta ricciae</name>
    <name type="common">Rotifer</name>
    <dbReference type="NCBI Taxonomy" id="249248"/>
    <lineage>
        <taxon>Eukaryota</taxon>
        <taxon>Metazoa</taxon>
        <taxon>Spiralia</taxon>
        <taxon>Gnathifera</taxon>
        <taxon>Rotifera</taxon>
        <taxon>Eurotatoria</taxon>
        <taxon>Bdelloidea</taxon>
        <taxon>Adinetida</taxon>
        <taxon>Adinetidae</taxon>
        <taxon>Adineta</taxon>
    </lineage>
</organism>
<evidence type="ECO:0000256" key="4">
    <source>
        <dbReference type="ARBA" id="ARBA00022723"/>
    </source>
</evidence>
<keyword evidence="4" id="KW-0479">Metal-binding</keyword>
<keyword evidence="6" id="KW-0256">Endoplasmic reticulum</keyword>
<dbReference type="InterPro" id="IPR013120">
    <property type="entry name" value="FAR_NAD-bd"/>
</dbReference>
<dbReference type="Gene3D" id="3.40.50.12780">
    <property type="entry name" value="N-terminal domain of ligase-like"/>
    <property type="match status" value="1"/>
</dbReference>
<evidence type="ECO:0000256" key="14">
    <source>
        <dbReference type="SAM" id="SignalP"/>
    </source>
</evidence>
<dbReference type="SMART" id="SM00702">
    <property type="entry name" value="P4Hc"/>
    <property type="match status" value="1"/>
</dbReference>
<comment type="subcellular location">
    <subcellularLocation>
        <location evidence="2">Endoplasmic reticulum</location>
    </subcellularLocation>
</comment>
<dbReference type="Gene3D" id="3.40.50.720">
    <property type="entry name" value="NAD(P)-binding Rossmann-like Domain"/>
    <property type="match status" value="1"/>
</dbReference>
<evidence type="ECO:0000256" key="12">
    <source>
        <dbReference type="ARBA" id="ARBA00023180"/>
    </source>
</evidence>
<gene>
    <name evidence="16" type="ORF">EDS130_LOCUS8857</name>
    <name evidence="17" type="ORF">XAT740_LOCUS27643</name>
</gene>
<dbReference type="InterPro" id="IPR000873">
    <property type="entry name" value="AMP-dep_synth/lig_dom"/>
</dbReference>
<dbReference type="PANTHER" id="PTHR10730:SF45">
    <property type="entry name" value="PROCOLLAGEN-LYSINE,2-OXOGLUTARATE 5-DIOXYGENASE"/>
    <property type="match status" value="1"/>
</dbReference>
<dbReference type="GO" id="GO:0005783">
    <property type="term" value="C:endoplasmic reticulum"/>
    <property type="evidence" value="ECO:0007669"/>
    <property type="project" value="UniProtKB-SubCell"/>
</dbReference>
<keyword evidence="8" id="KW-0223">Dioxygenase</keyword>
<dbReference type="GO" id="GO:0031418">
    <property type="term" value="F:L-ascorbic acid binding"/>
    <property type="evidence" value="ECO:0007669"/>
    <property type="project" value="UniProtKB-KW"/>
</dbReference>
<comment type="cofactor">
    <cofactor evidence="1">
        <name>L-ascorbate</name>
        <dbReference type="ChEBI" id="CHEBI:38290"/>
    </cofactor>
</comment>
<dbReference type="SUPFAM" id="SSF51735">
    <property type="entry name" value="NAD(P)-binding Rossmann-fold domains"/>
    <property type="match status" value="1"/>
</dbReference>
<evidence type="ECO:0000256" key="13">
    <source>
        <dbReference type="ARBA" id="ARBA00047930"/>
    </source>
</evidence>
<keyword evidence="9" id="KW-0560">Oxidoreductase</keyword>
<comment type="catalytic activity">
    <reaction evidence="13">
        <text>L-lysyl-[collagen] + 2-oxoglutarate + O2 = (5R)-5-hydroxy-L-lysyl-[collagen] + succinate + CO2</text>
        <dbReference type="Rhea" id="RHEA:16569"/>
        <dbReference type="Rhea" id="RHEA-COMP:12751"/>
        <dbReference type="Rhea" id="RHEA-COMP:12752"/>
        <dbReference type="ChEBI" id="CHEBI:15379"/>
        <dbReference type="ChEBI" id="CHEBI:16526"/>
        <dbReference type="ChEBI" id="CHEBI:16810"/>
        <dbReference type="ChEBI" id="CHEBI:29969"/>
        <dbReference type="ChEBI" id="CHEBI:30031"/>
        <dbReference type="ChEBI" id="CHEBI:133442"/>
        <dbReference type="EC" id="1.14.11.4"/>
    </reaction>
</comment>
<dbReference type="GO" id="GO:0005506">
    <property type="term" value="F:iron ion binding"/>
    <property type="evidence" value="ECO:0007669"/>
    <property type="project" value="InterPro"/>
</dbReference>
<dbReference type="Gene3D" id="2.60.120.620">
    <property type="entry name" value="q2cbj1_9rhob like domain"/>
    <property type="match status" value="1"/>
</dbReference>
<name>A0A815BXE5_ADIRI</name>
<evidence type="ECO:0000256" key="1">
    <source>
        <dbReference type="ARBA" id="ARBA00001961"/>
    </source>
</evidence>
<dbReference type="InterPro" id="IPR029044">
    <property type="entry name" value="Nucleotide-diphossugar_trans"/>
</dbReference>
<dbReference type="InterPro" id="IPR018143">
    <property type="entry name" value="Folate_rcpt-like"/>
</dbReference>
<feature type="signal peptide" evidence="14">
    <location>
        <begin position="1"/>
        <end position="16"/>
    </location>
</feature>
<dbReference type="Pfam" id="PF03024">
    <property type="entry name" value="Folate_rec"/>
    <property type="match status" value="1"/>
</dbReference>
<accession>A0A815BXE5</accession>
<evidence type="ECO:0000256" key="10">
    <source>
        <dbReference type="ARBA" id="ARBA00023004"/>
    </source>
</evidence>
<keyword evidence="7" id="KW-0847">Vitamin C</keyword>
<dbReference type="InterPro" id="IPR005123">
    <property type="entry name" value="Oxoglu/Fe-dep_dioxygenase_dom"/>
</dbReference>
<dbReference type="InterPro" id="IPR042099">
    <property type="entry name" value="ANL_N_sf"/>
</dbReference>
<evidence type="ECO:0000259" key="15">
    <source>
        <dbReference type="PROSITE" id="PS51471"/>
    </source>
</evidence>
<dbReference type="OrthoDB" id="10253869at2759"/>
<dbReference type="Proteomes" id="UP000663828">
    <property type="component" value="Unassembled WGS sequence"/>
</dbReference>